<dbReference type="GO" id="GO:0008017">
    <property type="term" value="F:microtubule binding"/>
    <property type="evidence" value="ECO:0007669"/>
    <property type="project" value="InterPro"/>
</dbReference>
<keyword evidence="6" id="KW-0498">Mitosis</keyword>
<dbReference type="GO" id="GO:0051301">
    <property type="term" value="P:cell division"/>
    <property type="evidence" value="ECO:0007669"/>
    <property type="project" value="UniProtKB-KW"/>
</dbReference>
<feature type="region of interest" description="Disordered" evidence="16">
    <location>
        <begin position="1"/>
        <end position="96"/>
    </location>
</feature>
<dbReference type="Gene3D" id="3.40.850.10">
    <property type="entry name" value="Kinesin motor domain"/>
    <property type="match status" value="1"/>
</dbReference>
<dbReference type="InterPro" id="IPR036961">
    <property type="entry name" value="Kinesin_motor_dom_sf"/>
</dbReference>
<dbReference type="SUPFAM" id="SSF52540">
    <property type="entry name" value="P-loop containing nucleoside triphosphate hydrolases"/>
    <property type="match status" value="1"/>
</dbReference>
<organism evidence="18 19">
    <name type="scientific">Pachysolen tannophilus NRRL Y-2460</name>
    <dbReference type="NCBI Taxonomy" id="669874"/>
    <lineage>
        <taxon>Eukaryota</taxon>
        <taxon>Fungi</taxon>
        <taxon>Dikarya</taxon>
        <taxon>Ascomycota</taxon>
        <taxon>Saccharomycotina</taxon>
        <taxon>Pichiomycetes</taxon>
        <taxon>Pachysolenaceae</taxon>
        <taxon>Pachysolen</taxon>
    </lineage>
</organism>
<reference evidence="19" key="1">
    <citation type="submission" date="2016-05" db="EMBL/GenBank/DDBJ databases">
        <title>Comparative genomics of biotechnologically important yeasts.</title>
        <authorList>
            <consortium name="DOE Joint Genome Institute"/>
            <person name="Riley R."/>
            <person name="Haridas S."/>
            <person name="Wolfe K.H."/>
            <person name="Lopes M.R."/>
            <person name="Hittinger C.T."/>
            <person name="Goker M."/>
            <person name="Salamov A."/>
            <person name="Wisecaver J."/>
            <person name="Long T.M."/>
            <person name="Aerts A.L."/>
            <person name="Barry K."/>
            <person name="Choi C."/>
            <person name="Clum A."/>
            <person name="Coughlan A.Y."/>
            <person name="Deshpande S."/>
            <person name="Douglass A.P."/>
            <person name="Hanson S.J."/>
            <person name="Klenk H.-P."/>
            <person name="Labutti K."/>
            <person name="Lapidus A."/>
            <person name="Lindquist E."/>
            <person name="Lipzen A."/>
            <person name="Meier-Kolthoff J.P."/>
            <person name="Ohm R.A."/>
            <person name="Otillar R.P."/>
            <person name="Pangilinan J."/>
            <person name="Peng Y."/>
            <person name="Rokas A."/>
            <person name="Rosa C.A."/>
            <person name="Scheuner C."/>
            <person name="Sibirny A.A."/>
            <person name="Slot J.C."/>
            <person name="Stielow J.B."/>
            <person name="Sun H."/>
            <person name="Kurtzman C.P."/>
            <person name="Blackwell M."/>
            <person name="Grigoriev I.V."/>
            <person name="Jeffries T.W."/>
        </authorList>
    </citation>
    <scope>NUCLEOTIDE SEQUENCE [LARGE SCALE GENOMIC DNA]</scope>
    <source>
        <strain evidence="19">NRRL Y-2460</strain>
    </source>
</reference>
<evidence type="ECO:0000256" key="10">
    <source>
        <dbReference type="ARBA" id="ARBA00023212"/>
    </source>
</evidence>
<keyword evidence="19" id="KW-1185">Reference proteome</keyword>
<dbReference type="OrthoDB" id="3176171at2759"/>
<accession>A0A1E4TUW0</accession>
<evidence type="ECO:0000313" key="19">
    <source>
        <dbReference type="Proteomes" id="UP000094236"/>
    </source>
</evidence>
<evidence type="ECO:0000256" key="8">
    <source>
        <dbReference type="ARBA" id="ARBA00023054"/>
    </source>
</evidence>
<evidence type="ECO:0000256" key="12">
    <source>
        <dbReference type="ARBA" id="ARBA00054086"/>
    </source>
</evidence>
<evidence type="ECO:0000256" key="14">
    <source>
        <dbReference type="RuleBase" id="RU000394"/>
    </source>
</evidence>
<evidence type="ECO:0000256" key="16">
    <source>
        <dbReference type="SAM" id="MobiDB-lite"/>
    </source>
</evidence>
<dbReference type="EMBL" id="KV454014">
    <property type="protein sequence ID" value="ODV95509.1"/>
    <property type="molecule type" value="Genomic_DNA"/>
</dbReference>
<evidence type="ECO:0000256" key="6">
    <source>
        <dbReference type="ARBA" id="ARBA00022776"/>
    </source>
</evidence>
<feature type="compositionally biased region" description="Low complexity" evidence="16">
    <location>
        <begin position="530"/>
        <end position="562"/>
    </location>
</feature>
<feature type="coiled-coil region" evidence="15">
    <location>
        <begin position="686"/>
        <end position="720"/>
    </location>
</feature>
<dbReference type="InterPro" id="IPR001752">
    <property type="entry name" value="Kinesin_motor_dom"/>
</dbReference>
<evidence type="ECO:0000256" key="15">
    <source>
        <dbReference type="SAM" id="Coils"/>
    </source>
</evidence>
<evidence type="ECO:0000256" key="11">
    <source>
        <dbReference type="ARBA" id="ARBA00023306"/>
    </source>
</evidence>
<dbReference type="PRINTS" id="PR00380">
    <property type="entry name" value="KINESINHEAVY"/>
</dbReference>
<evidence type="ECO:0000256" key="4">
    <source>
        <dbReference type="ARBA" id="ARBA00022701"/>
    </source>
</evidence>
<dbReference type="STRING" id="669874.A0A1E4TUW0"/>
<dbReference type="InterPro" id="IPR027417">
    <property type="entry name" value="P-loop_NTPase"/>
</dbReference>
<feature type="coiled-coil region" evidence="15">
    <location>
        <begin position="483"/>
        <end position="510"/>
    </location>
</feature>
<dbReference type="InterPro" id="IPR027640">
    <property type="entry name" value="Kinesin-like_fam"/>
</dbReference>
<comment type="similarity">
    <text evidence="13 14">Belongs to the TRAFAC class myosin-kinesin ATPase superfamily. Kinesin family.</text>
</comment>
<feature type="compositionally biased region" description="Low complexity" evidence="16">
    <location>
        <begin position="65"/>
        <end position="96"/>
    </location>
</feature>
<sequence length="799" mass="89183">MVLSSNTAPSKLRAQTPTRITVKTSDSPPPSRPSSSLSRPRPIRPSSSVSNRTPVRASANNVKHSNSLSSSSSRASRYSSFNTPSRPMSSMSSFRPMTPLVSNSSLTGQQHNNNAQVYTGTIRVAIRPRPLVENNIPLSWNIDCENSIIANSELGEFQYDHVFDPMINNKDIFTNLVEPVISQFVDGFNGTIFAYGMTGSGKTYSMQGAEFEEGLIQLAVGNIYNCLEKRSRIKHDEISISYLEIYNEKLYDLLNSDTSNSLKSTMGFGSTSSSSSSINTTSIREDLKIRDDPLYGVKVIGLHEQQVSSPQELLTYISQGDSIRRTGGTDFNSRSSRSHAVVLIKLKSVDLSTGVEKFSTLSLCDLAGSERATRQQERRKEGAFINKSLLALSTVISKLSAQSSNNNNTFLVPQTPTGATHIPYRDSKLTRLLQSSLSGNSIVSILCTIHLSSTTLSETVNTLRFASRAKNISLNVKKNEGHINDKDKLISKLKLELDRYKKEVTLLKNEHGNNQLPSPINNSKIRKTSLESTVSNSSTNSQFSSKQSSSASSRETSISESSPLYSSSQKKLHILESSIIALNEELSQNKAENKILTEQVEHYKRLNDYSRLNSIMIKNELLQSLPDLENVSAEEKNEIIIGLEDFYKKQFLEIEELKSYISHLENKLGFFEKINSKNDNSTIEEISLLNKIVKDQEEEIMDLKEQLDDKNSIINALKASSKVRESLVSKNEEFRTGLSIREADESMRSDVSMRSCHDDHLDVVEDSKQVLKPIDSQRLNYSLNSNEDTKKKLEIEDSW</sequence>
<evidence type="ECO:0000256" key="5">
    <source>
        <dbReference type="ARBA" id="ARBA00022741"/>
    </source>
</evidence>
<protein>
    <recommendedName>
        <fullName evidence="14">Kinesin-like protein</fullName>
    </recommendedName>
</protein>
<dbReference type="AlphaFoldDB" id="A0A1E4TUW0"/>
<dbReference type="FunFam" id="3.40.850.10:FF:000073">
    <property type="entry name" value="Kinesin-like protein"/>
    <property type="match status" value="1"/>
</dbReference>
<dbReference type="GO" id="GO:0007018">
    <property type="term" value="P:microtubule-based movement"/>
    <property type="evidence" value="ECO:0007669"/>
    <property type="project" value="InterPro"/>
</dbReference>
<dbReference type="PANTHER" id="PTHR47968">
    <property type="entry name" value="CENTROMERE PROTEIN E"/>
    <property type="match status" value="1"/>
</dbReference>
<dbReference type="PROSITE" id="PS00411">
    <property type="entry name" value="KINESIN_MOTOR_1"/>
    <property type="match status" value="1"/>
</dbReference>
<dbReference type="GO" id="GO:0005874">
    <property type="term" value="C:microtubule"/>
    <property type="evidence" value="ECO:0007669"/>
    <property type="project" value="UniProtKB-KW"/>
</dbReference>
<evidence type="ECO:0000256" key="7">
    <source>
        <dbReference type="ARBA" id="ARBA00022840"/>
    </source>
</evidence>
<name>A0A1E4TUW0_PACTA</name>
<comment type="subcellular location">
    <subcellularLocation>
        <location evidence="1">Cytoplasm</location>
        <location evidence="1">Cytoskeleton</location>
    </subcellularLocation>
</comment>
<keyword evidence="5 13" id="KW-0547">Nucleotide-binding</keyword>
<keyword evidence="8 15" id="KW-0175">Coiled coil</keyword>
<evidence type="ECO:0000313" key="18">
    <source>
        <dbReference type="EMBL" id="ODV95509.1"/>
    </source>
</evidence>
<keyword evidence="10" id="KW-0206">Cytoskeleton</keyword>
<keyword evidence="11" id="KW-0131">Cell cycle</keyword>
<evidence type="ECO:0000259" key="17">
    <source>
        <dbReference type="PROSITE" id="PS50067"/>
    </source>
</evidence>
<feature type="region of interest" description="Disordered" evidence="16">
    <location>
        <begin position="528"/>
        <end position="562"/>
    </location>
</feature>
<dbReference type="PROSITE" id="PS50067">
    <property type="entry name" value="KINESIN_MOTOR_2"/>
    <property type="match status" value="1"/>
</dbReference>
<dbReference type="InterPro" id="IPR019821">
    <property type="entry name" value="Kinesin_motor_CS"/>
</dbReference>
<evidence type="ECO:0000256" key="13">
    <source>
        <dbReference type="PROSITE-ProRule" id="PRU00283"/>
    </source>
</evidence>
<evidence type="ECO:0000256" key="1">
    <source>
        <dbReference type="ARBA" id="ARBA00004245"/>
    </source>
</evidence>
<keyword evidence="2" id="KW-0963">Cytoplasm</keyword>
<gene>
    <name evidence="18" type="ORF">PACTADRAFT_50224</name>
</gene>
<dbReference type="Proteomes" id="UP000094236">
    <property type="component" value="Unassembled WGS sequence"/>
</dbReference>
<feature type="binding site" evidence="13">
    <location>
        <begin position="196"/>
        <end position="203"/>
    </location>
    <ligand>
        <name>ATP</name>
        <dbReference type="ChEBI" id="CHEBI:30616"/>
    </ligand>
</feature>
<keyword evidence="9 13" id="KW-0505">Motor protein</keyword>
<dbReference type="SMART" id="SM00129">
    <property type="entry name" value="KISc"/>
    <property type="match status" value="1"/>
</dbReference>
<comment type="function">
    <text evidence="12">Required for assembly of the mitotic spindle.</text>
</comment>
<dbReference type="PANTHER" id="PTHR47968:SF36">
    <property type="entry name" value="KINESIN HEAVY CHAIN ISOFORM X1"/>
    <property type="match status" value="1"/>
</dbReference>
<proteinExistence type="inferred from homology"/>
<evidence type="ECO:0000256" key="9">
    <source>
        <dbReference type="ARBA" id="ARBA00023175"/>
    </source>
</evidence>
<feature type="compositionally biased region" description="Low complexity" evidence="16">
    <location>
        <begin position="33"/>
        <end position="52"/>
    </location>
</feature>
<dbReference type="GO" id="GO:0003777">
    <property type="term" value="F:microtubule motor activity"/>
    <property type="evidence" value="ECO:0007669"/>
    <property type="project" value="InterPro"/>
</dbReference>
<evidence type="ECO:0000256" key="3">
    <source>
        <dbReference type="ARBA" id="ARBA00022618"/>
    </source>
</evidence>
<feature type="compositionally biased region" description="Polar residues" evidence="16">
    <location>
        <begin position="1"/>
        <end position="24"/>
    </location>
</feature>
<keyword evidence="7 13" id="KW-0067">ATP-binding</keyword>
<dbReference type="Pfam" id="PF00225">
    <property type="entry name" value="Kinesin"/>
    <property type="match status" value="1"/>
</dbReference>
<feature type="domain" description="Kinesin motor" evidence="17">
    <location>
        <begin position="121"/>
        <end position="472"/>
    </location>
</feature>
<keyword evidence="3" id="KW-0132">Cell division</keyword>
<dbReference type="GO" id="GO:0005524">
    <property type="term" value="F:ATP binding"/>
    <property type="evidence" value="ECO:0007669"/>
    <property type="project" value="UniProtKB-UniRule"/>
</dbReference>
<evidence type="ECO:0000256" key="2">
    <source>
        <dbReference type="ARBA" id="ARBA00022490"/>
    </source>
</evidence>
<keyword evidence="4 14" id="KW-0493">Microtubule</keyword>